<evidence type="ECO:0000256" key="5">
    <source>
        <dbReference type="ARBA" id="ARBA00023204"/>
    </source>
</evidence>
<evidence type="ECO:0000256" key="2">
    <source>
        <dbReference type="ARBA" id="ARBA00022759"/>
    </source>
</evidence>
<comment type="caution">
    <text evidence="7">The sequence shown here is derived from an EMBL/GenBank/DDBJ whole genome shotgun (WGS) entry which is preliminary data.</text>
</comment>
<dbReference type="Pfam" id="PF03852">
    <property type="entry name" value="Vsr"/>
    <property type="match status" value="1"/>
</dbReference>
<protein>
    <recommendedName>
        <fullName evidence="9">Very short patch repair endonuclease</fullName>
    </recommendedName>
</protein>
<dbReference type="Gene3D" id="3.40.960.10">
    <property type="entry name" value="VSR Endonuclease"/>
    <property type="match status" value="1"/>
</dbReference>
<accession>A0A0G0LFQ0</accession>
<comment type="similarity">
    <text evidence="6">Belongs to the Vsr family.</text>
</comment>
<evidence type="ECO:0000256" key="6">
    <source>
        <dbReference type="ARBA" id="ARBA00029466"/>
    </source>
</evidence>
<keyword evidence="5" id="KW-0234">DNA repair</keyword>
<evidence type="ECO:0000313" key="7">
    <source>
        <dbReference type="EMBL" id="KKQ89897.1"/>
    </source>
</evidence>
<dbReference type="GO" id="GO:0016787">
    <property type="term" value="F:hydrolase activity"/>
    <property type="evidence" value="ECO:0007669"/>
    <property type="project" value="UniProtKB-KW"/>
</dbReference>
<dbReference type="GO" id="GO:0004519">
    <property type="term" value="F:endonuclease activity"/>
    <property type="evidence" value="ECO:0007669"/>
    <property type="project" value="UniProtKB-KW"/>
</dbReference>
<evidence type="ECO:0008006" key="9">
    <source>
        <dbReference type="Google" id="ProtNLM"/>
    </source>
</evidence>
<dbReference type="AlphaFoldDB" id="A0A0G0LFQ0"/>
<proteinExistence type="inferred from homology"/>
<evidence type="ECO:0000256" key="1">
    <source>
        <dbReference type="ARBA" id="ARBA00022722"/>
    </source>
</evidence>
<keyword evidence="3" id="KW-0227">DNA damage</keyword>
<keyword evidence="4" id="KW-0378">Hydrolase</keyword>
<sequence length="125" mass="14755">MSRIKSKNTKPETIIFEVLRLSKIKFRKHYPVPGKPDIAFPKLKIAVFIDGEFWHGKDFNDWKEKITHFWLDKIGKNITRDKKNFNLLKKAGWTILRLWGRDVVKNPTKAYSKILKLLEKSYPGA</sequence>
<evidence type="ECO:0000256" key="3">
    <source>
        <dbReference type="ARBA" id="ARBA00022763"/>
    </source>
</evidence>
<evidence type="ECO:0000256" key="4">
    <source>
        <dbReference type="ARBA" id="ARBA00022801"/>
    </source>
</evidence>
<dbReference type="InterPro" id="IPR004603">
    <property type="entry name" value="DNA_mismatch_endonuc_vsr"/>
</dbReference>
<dbReference type="PATRIC" id="fig|1618414.3.peg.174"/>
<dbReference type="EMBL" id="LBVP01000006">
    <property type="protein sequence ID" value="KKQ89897.1"/>
    <property type="molecule type" value="Genomic_DNA"/>
</dbReference>
<keyword evidence="1" id="KW-0540">Nuclease</keyword>
<dbReference type="NCBIfam" id="TIGR00632">
    <property type="entry name" value="vsr"/>
    <property type="match status" value="1"/>
</dbReference>
<keyword evidence="2" id="KW-0255">Endonuclease</keyword>
<dbReference type="CDD" id="cd00221">
    <property type="entry name" value="Vsr"/>
    <property type="match status" value="1"/>
</dbReference>
<gene>
    <name evidence="7" type="ORF">UT12_C0006G0005</name>
</gene>
<dbReference type="InterPro" id="IPR011335">
    <property type="entry name" value="Restrct_endonuc-II-like"/>
</dbReference>
<name>A0A0G0LFQ0_9BACT</name>
<dbReference type="SUPFAM" id="SSF52980">
    <property type="entry name" value="Restriction endonuclease-like"/>
    <property type="match status" value="1"/>
</dbReference>
<dbReference type="Proteomes" id="UP000034893">
    <property type="component" value="Unassembled WGS sequence"/>
</dbReference>
<dbReference type="GO" id="GO:0006298">
    <property type="term" value="P:mismatch repair"/>
    <property type="evidence" value="ECO:0007669"/>
    <property type="project" value="InterPro"/>
</dbReference>
<organism evidence="7 8">
    <name type="scientific">Candidatus Curtissbacteria bacterium GW2011_GWC2_38_9</name>
    <dbReference type="NCBI Taxonomy" id="1618414"/>
    <lineage>
        <taxon>Bacteria</taxon>
        <taxon>Candidatus Curtissiibacteriota</taxon>
    </lineage>
</organism>
<reference evidence="7 8" key="1">
    <citation type="journal article" date="2015" name="Nature">
        <title>rRNA introns, odd ribosomes, and small enigmatic genomes across a large radiation of phyla.</title>
        <authorList>
            <person name="Brown C.T."/>
            <person name="Hug L.A."/>
            <person name="Thomas B.C."/>
            <person name="Sharon I."/>
            <person name="Castelle C.J."/>
            <person name="Singh A."/>
            <person name="Wilkins M.J."/>
            <person name="Williams K.H."/>
            <person name="Banfield J.F."/>
        </authorList>
    </citation>
    <scope>NUCLEOTIDE SEQUENCE [LARGE SCALE GENOMIC DNA]</scope>
</reference>
<evidence type="ECO:0000313" key="8">
    <source>
        <dbReference type="Proteomes" id="UP000034893"/>
    </source>
</evidence>